<reference evidence="1 2" key="1">
    <citation type="submission" date="2020-07" db="EMBL/GenBank/DDBJ databases">
        <title>Complete genome sequence of Mycolicibacterium litorale like strain isolated from cardiac implantable electronic device infection.</title>
        <authorList>
            <person name="Fukano H."/>
            <person name="Miyama H."/>
            <person name="Hoshino Y."/>
        </authorList>
    </citation>
    <scope>NUCLEOTIDE SEQUENCE [LARGE SCALE GENOMIC DNA]</scope>
    <source>
        <strain evidence="1 2">NIIDNTM18</strain>
    </source>
</reference>
<evidence type="ECO:0000313" key="1">
    <source>
        <dbReference type="EMBL" id="BCI52897.1"/>
    </source>
</evidence>
<sequence>MGCTFSVVNMVQKTEYGSHERPHPWGERRDDLPLSAAVWDAAKPPQVVNSTFVIKALYEAVKQLETQRPRPPQD</sequence>
<dbReference type="EMBL" id="AP023287">
    <property type="protein sequence ID" value="BCI52897.1"/>
    <property type="molecule type" value="Genomic_DNA"/>
</dbReference>
<evidence type="ECO:0000313" key="2">
    <source>
        <dbReference type="Proteomes" id="UP000515734"/>
    </source>
</evidence>
<protein>
    <submittedName>
        <fullName evidence="1">Uncharacterized protein</fullName>
    </submittedName>
</protein>
<proteinExistence type="predicted"/>
<gene>
    <name evidence="1" type="ORF">NIIDNTM18_21750</name>
</gene>
<name>A0A6S6P692_9MYCO</name>
<dbReference type="AlphaFoldDB" id="A0A6S6P692"/>
<organism evidence="1 2">
    <name type="scientific">Mycolicibacterium litorale</name>
    <dbReference type="NCBI Taxonomy" id="758802"/>
    <lineage>
        <taxon>Bacteria</taxon>
        <taxon>Bacillati</taxon>
        <taxon>Actinomycetota</taxon>
        <taxon>Actinomycetes</taxon>
        <taxon>Mycobacteriales</taxon>
        <taxon>Mycobacteriaceae</taxon>
        <taxon>Mycolicibacterium</taxon>
    </lineage>
</organism>
<accession>A0A6S6P692</accession>
<dbReference type="Proteomes" id="UP000515734">
    <property type="component" value="Chromosome"/>
</dbReference>